<dbReference type="RefSeq" id="WP_034773265.1">
    <property type="nucleotide sequence ID" value="NZ_CCRF01000102.1"/>
</dbReference>
<dbReference type="InterPro" id="IPR001647">
    <property type="entry name" value="HTH_TetR"/>
</dbReference>
<evidence type="ECO:0000256" key="2">
    <source>
        <dbReference type="ARBA" id="ARBA00023125"/>
    </source>
</evidence>
<name>A0A090KWM3_9BACI</name>
<accession>A0A090KWM3</accession>
<evidence type="ECO:0000256" key="3">
    <source>
        <dbReference type="PROSITE-ProRule" id="PRU00335"/>
    </source>
</evidence>
<evidence type="ECO:0000313" key="5">
    <source>
        <dbReference type="EMBL" id="CEE03139.1"/>
    </source>
</evidence>
<evidence type="ECO:0000259" key="4">
    <source>
        <dbReference type="PROSITE" id="PS50977"/>
    </source>
</evidence>
<dbReference type="AlphaFoldDB" id="A0A090KWM3"/>
<feature type="domain" description="HTH tetR-type" evidence="4">
    <location>
        <begin position="18"/>
        <end position="78"/>
    </location>
</feature>
<sequence>MAEKQKVYASVKDERLINIRREQMVKGAISLFKEKGFHRTTTREIARKAGFSIGTLYEYIRSKEDILYLVCDQIYDEVQSKIQDALDLKKVTIETIREGITSYFLVIDEMQDEVLVLYQEAKSLTKESLPYVLKKEMQMVAMFEQLIQLFSENYGLLLNDKEIKLLAHNIFVHGQMWSFRRWALQKIYTLDEYTNMQVELFIQGVQTFSGKKRDHPFKPA</sequence>
<dbReference type="Gene3D" id="1.10.10.60">
    <property type="entry name" value="Homeodomain-like"/>
    <property type="match status" value="1"/>
</dbReference>
<evidence type="ECO:0000256" key="1">
    <source>
        <dbReference type="ARBA" id="ARBA00022491"/>
    </source>
</evidence>
<organism evidence="5 6">
    <name type="scientific">Caldibacillus thermoamylovorans</name>
    <dbReference type="NCBI Taxonomy" id="35841"/>
    <lineage>
        <taxon>Bacteria</taxon>
        <taxon>Bacillati</taxon>
        <taxon>Bacillota</taxon>
        <taxon>Bacilli</taxon>
        <taxon>Bacillales</taxon>
        <taxon>Bacillaceae</taxon>
        <taxon>Caldibacillus</taxon>
    </lineage>
</organism>
<dbReference type="GO" id="GO:0003677">
    <property type="term" value="F:DNA binding"/>
    <property type="evidence" value="ECO:0007669"/>
    <property type="project" value="UniProtKB-UniRule"/>
</dbReference>
<keyword evidence="1" id="KW-0678">Repressor</keyword>
<dbReference type="PRINTS" id="PR00455">
    <property type="entry name" value="HTHTETR"/>
</dbReference>
<keyword evidence="2 3" id="KW-0238">DNA-binding</keyword>
<dbReference type="PANTHER" id="PTHR43479">
    <property type="entry name" value="ACREF/ENVCD OPERON REPRESSOR-RELATED"/>
    <property type="match status" value="1"/>
</dbReference>
<reference evidence="5 6" key="1">
    <citation type="submission" date="2014-07" db="EMBL/GenBank/DDBJ databases">
        <authorList>
            <person name="Wibberg Daniel"/>
        </authorList>
    </citation>
    <scope>NUCLEOTIDE SEQUENCE [LARGE SCALE GENOMIC DNA]</scope>
</reference>
<dbReference type="InterPro" id="IPR050624">
    <property type="entry name" value="HTH-type_Tx_Regulator"/>
</dbReference>
<dbReference type="Pfam" id="PF00440">
    <property type="entry name" value="TetR_N"/>
    <property type="match status" value="1"/>
</dbReference>
<evidence type="ECO:0000313" key="6">
    <source>
        <dbReference type="Proteomes" id="UP000040576"/>
    </source>
</evidence>
<dbReference type="Proteomes" id="UP000040576">
    <property type="component" value="Unassembled WGS sequence"/>
</dbReference>
<protein>
    <submittedName>
        <fullName evidence="5">Transcriptional regulator (TetR/AcrR family) protein</fullName>
    </submittedName>
</protein>
<dbReference type="PROSITE" id="PS50977">
    <property type="entry name" value="HTH_TETR_2"/>
    <property type="match status" value="1"/>
</dbReference>
<proteinExistence type="predicted"/>
<dbReference type="SUPFAM" id="SSF46689">
    <property type="entry name" value="Homeodomain-like"/>
    <property type="match status" value="1"/>
</dbReference>
<dbReference type="InterPro" id="IPR009057">
    <property type="entry name" value="Homeodomain-like_sf"/>
</dbReference>
<dbReference type="EMBL" id="CCRF01000102">
    <property type="protein sequence ID" value="CEE03139.1"/>
    <property type="molecule type" value="Genomic_DNA"/>
</dbReference>
<dbReference type="PANTHER" id="PTHR43479:SF11">
    <property type="entry name" value="ACREF_ENVCD OPERON REPRESSOR-RELATED"/>
    <property type="match status" value="1"/>
</dbReference>
<gene>
    <name evidence="5" type="ORF">BT1A1_3358</name>
</gene>
<keyword evidence="6" id="KW-1185">Reference proteome</keyword>
<dbReference type="Gene3D" id="1.10.357.10">
    <property type="entry name" value="Tetracycline Repressor, domain 2"/>
    <property type="match status" value="1"/>
</dbReference>
<feature type="DNA-binding region" description="H-T-H motif" evidence="3">
    <location>
        <begin position="41"/>
        <end position="60"/>
    </location>
</feature>